<dbReference type="InterPro" id="IPR037225">
    <property type="entry name" value="Nuo51_FMN-bd_sf"/>
</dbReference>
<evidence type="ECO:0000256" key="1">
    <source>
        <dbReference type="ARBA" id="ARBA00022485"/>
    </source>
</evidence>
<evidence type="ECO:0000256" key="4">
    <source>
        <dbReference type="ARBA" id="ARBA00023014"/>
    </source>
</evidence>
<gene>
    <name evidence="6" type="ORF">AXH35_05335</name>
</gene>
<dbReference type="RefSeq" id="WP_015071110.1">
    <property type="nucleotide sequence ID" value="NZ_CP014352.1"/>
</dbReference>
<dbReference type="GO" id="GO:0051539">
    <property type="term" value="F:4 iron, 4 sulfur cluster binding"/>
    <property type="evidence" value="ECO:0007669"/>
    <property type="project" value="UniProtKB-KW"/>
</dbReference>
<dbReference type="PANTHER" id="PTHR43034:SF2">
    <property type="entry name" value="ION-TRANSLOCATING OXIDOREDUCTASE COMPLEX SUBUNIT C"/>
    <property type="match status" value="1"/>
</dbReference>
<dbReference type="SUPFAM" id="SSF142019">
    <property type="entry name" value="Nqo1 FMN-binding domain-like"/>
    <property type="match status" value="1"/>
</dbReference>
<evidence type="ECO:0000256" key="2">
    <source>
        <dbReference type="ARBA" id="ARBA00022723"/>
    </source>
</evidence>
<dbReference type="EMBL" id="CP014352">
    <property type="protein sequence ID" value="AMS04973.1"/>
    <property type="molecule type" value="Genomic_DNA"/>
</dbReference>
<keyword evidence="4" id="KW-0411">Iron-sulfur</keyword>
<protein>
    <submittedName>
        <fullName evidence="6">NADH dehydrogenase</fullName>
    </submittedName>
</protein>
<dbReference type="Gene3D" id="3.40.50.11540">
    <property type="entry name" value="NADH-ubiquinone oxidoreductase 51kDa subunit"/>
    <property type="match status" value="1"/>
</dbReference>
<keyword evidence="1" id="KW-0004">4Fe-4S</keyword>
<dbReference type="InterPro" id="IPR011538">
    <property type="entry name" value="Nuo51_FMN-bd"/>
</dbReference>
<dbReference type="PANTHER" id="PTHR43034">
    <property type="entry name" value="ION-TRANSLOCATING OXIDOREDUCTASE COMPLEX SUBUNIT C"/>
    <property type="match status" value="1"/>
</dbReference>
<organism evidence="6 7">
    <name type="scientific">Acidipropionibacterium acidipropionici</name>
    <dbReference type="NCBI Taxonomy" id="1748"/>
    <lineage>
        <taxon>Bacteria</taxon>
        <taxon>Bacillati</taxon>
        <taxon>Actinomycetota</taxon>
        <taxon>Actinomycetes</taxon>
        <taxon>Propionibacteriales</taxon>
        <taxon>Propionibacteriaceae</taxon>
        <taxon>Acidipropionibacterium</taxon>
    </lineage>
</organism>
<dbReference type="Proteomes" id="UP000075221">
    <property type="component" value="Chromosome"/>
</dbReference>
<dbReference type="InterPro" id="IPR010208">
    <property type="entry name" value="Ion_transpt_RnfC/RsxC"/>
</dbReference>
<reference evidence="6 7" key="1">
    <citation type="submission" date="2016-02" db="EMBL/GenBank/DDBJ databases">
        <title>Complete Genome Sequence of Propionibacterium acidipropionici ATCC 55737.</title>
        <authorList>
            <person name="Luna Flores C.H."/>
            <person name="Nielsen L.K."/>
            <person name="Marcellin E."/>
        </authorList>
    </citation>
    <scope>NUCLEOTIDE SEQUENCE [LARGE SCALE GENOMIC DNA]</scope>
    <source>
        <strain evidence="6 7">ATCC 55737</strain>
    </source>
</reference>
<dbReference type="GO" id="GO:0046872">
    <property type="term" value="F:metal ion binding"/>
    <property type="evidence" value="ECO:0007669"/>
    <property type="project" value="UniProtKB-KW"/>
</dbReference>
<proteinExistence type="predicted"/>
<feature type="domain" description="NADH-ubiquinone oxidoreductase 51kDa subunit FMN-binding" evidence="5">
    <location>
        <begin position="46"/>
        <end position="196"/>
    </location>
</feature>
<dbReference type="Pfam" id="PF01512">
    <property type="entry name" value="Complex1_51K"/>
    <property type="match status" value="1"/>
</dbReference>
<keyword evidence="2" id="KW-0479">Metal-binding</keyword>
<sequence>MTRKHIILEASEVFRKDGRTQAPENSIPESMGTSCAVDAPSALSRIRESGLVGMGGAGYPTWKKLARDKGYSVVVANAAECEPLLEQNVARLETDSDRILSGLGIAMQIVGASRGIVAIKAKNTDALETLDASVRRFKDAQQDGTRLSVALLEDRYPVGDARAVVRDVLGSLIGPAAHTSSAGALVLNVETLLRIHEILVEGKPVATKDITVAGIIDGSGYERDTSLVLYDVPIGTTIRQVLRALHITPPRPDAQFLLGGPYMGDPAQLDDPVTGTSGGIMIAGPELQDRGPVGVIVCACGASRDRLAAIVDAQGARLAGTVNCKNVVTLPDGRLKCANPGVCPGQAQAVLSLRKQGATSLLISHCTDCTNTVMQIAPKLGMRVHHATDAYLRAGGERLIRAHREPRPADR</sequence>
<keyword evidence="3" id="KW-0408">Iron</keyword>
<evidence type="ECO:0000256" key="3">
    <source>
        <dbReference type="ARBA" id="ARBA00023004"/>
    </source>
</evidence>
<dbReference type="GO" id="GO:0009055">
    <property type="term" value="F:electron transfer activity"/>
    <property type="evidence" value="ECO:0007669"/>
    <property type="project" value="InterPro"/>
</dbReference>
<name>A0AAC8YDY3_9ACTN</name>
<dbReference type="AlphaFoldDB" id="A0AAC8YDY3"/>
<evidence type="ECO:0000313" key="7">
    <source>
        <dbReference type="Proteomes" id="UP000075221"/>
    </source>
</evidence>
<evidence type="ECO:0000259" key="5">
    <source>
        <dbReference type="Pfam" id="PF01512"/>
    </source>
</evidence>
<dbReference type="GO" id="GO:0016020">
    <property type="term" value="C:membrane"/>
    <property type="evidence" value="ECO:0007669"/>
    <property type="project" value="InterPro"/>
</dbReference>
<accession>A0AAC8YDY3</accession>
<evidence type="ECO:0000313" key="6">
    <source>
        <dbReference type="EMBL" id="AMS04973.1"/>
    </source>
</evidence>